<sequence length="118" mass="12938">MRPSLTLLALALAAVEATSTMPGGPDTLSPSHTPAPGFWQRWLALPASASHTANNLSPAARRVRTHAEYLSPIDSWGPNHRMHNAEDTFHWTVGIGDVLRSLGHRTISASLRWKAQRR</sequence>
<feature type="signal peptide" evidence="1">
    <location>
        <begin position="1"/>
        <end position="17"/>
    </location>
</feature>
<dbReference type="Proteomes" id="UP001218218">
    <property type="component" value="Unassembled WGS sequence"/>
</dbReference>
<keyword evidence="1" id="KW-0732">Signal</keyword>
<dbReference type="AlphaFoldDB" id="A0AAD6ZUQ1"/>
<protein>
    <submittedName>
        <fullName evidence="2">Uncharacterized protein</fullName>
    </submittedName>
</protein>
<evidence type="ECO:0000313" key="3">
    <source>
        <dbReference type="Proteomes" id="UP001218218"/>
    </source>
</evidence>
<dbReference type="EMBL" id="JARIHO010000028">
    <property type="protein sequence ID" value="KAJ7339014.1"/>
    <property type="molecule type" value="Genomic_DNA"/>
</dbReference>
<organism evidence="2 3">
    <name type="scientific">Mycena albidolilacea</name>
    <dbReference type="NCBI Taxonomy" id="1033008"/>
    <lineage>
        <taxon>Eukaryota</taxon>
        <taxon>Fungi</taxon>
        <taxon>Dikarya</taxon>
        <taxon>Basidiomycota</taxon>
        <taxon>Agaricomycotina</taxon>
        <taxon>Agaricomycetes</taxon>
        <taxon>Agaricomycetidae</taxon>
        <taxon>Agaricales</taxon>
        <taxon>Marasmiineae</taxon>
        <taxon>Mycenaceae</taxon>
        <taxon>Mycena</taxon>
    </lineage>
</organism>
<evidence type="ECO:0000256" key="1">
    <source>
        <dbReference type="SAM" id="SignalP"/>
    </source>
</evidence>
<gene>
    <name evidence="2" type="ORF">DFH08DRAFT_964067</name>
</gene>
<name>A0AAD6ZUQ1_9AGAR</name>
<comment type="caution">
    <text evidence="2">The sequence shown here is derived from an EMBL/GenBank/DDBJ whole genome shotgun (WGS) entry which is preliminary data.</text>
</comment>
<evidence type="ECO:0000313" key="2">
    <source>
        <dbReference type="EMBL" id="KAJ7339014.1"/>
    </source>
</evidence>
<reference evidence="2" key="1">
    <citation type="submission" date="2023-03" db="EMBL/GenBank/DDBJ databases">
        <title>Massive genome expansion in bonnet fungi (Mycena s.s.) driven by repeated elements and novel gene families across ecological guilds.</title>
        <authorList>
            <consortium name="Lawrence Berkeley National Laboratory"/>
            <person name="Harder C.B."/>
            <person name="Miyauchi S."/>
            <person name="Viragh M."/>
            <person name="Kuo A."/>
            <person name="Thoen E."/>
            <person name="Andreopoulos B."/>
            <person name="Lu D."/>
            <person name="Skrede I."/>
            <person name="Drula E."/>
            <person name="Henrissat B."/>
            <person name="Morin E."/>
            <person name="Kohler A."/>
            <person name="Barry K."/>
            <person name="LaButti K."/>
            <person name="Morin E."/>
            <person name="Salamov A."/>
            <person name="Lipzen A."/>
            <person name="Mereny Z."/>
            <person name="Hegedus B."/>
            <person name="Baldrian P."/>
            <person name="Stursova M."/>
            <person name="Weitz H."/>
            <person name="Taylor A."/>
            <person name="Grigoriev I.V."/>
            <person name="Nagy L.G."/>
            <person name="Martin F."/>
            <person name="Kauserud H."/>
        </authorList>
    </citation>
    <scope>NUCLEOTIDE SEQUENCE</scope>
    <source>
        <strain evidence="2">CBHHK002</strain>
    </source>
</reference>
<proteinExistence type="predicted"/>
<feature type="chain" id="PRO_5041984373" evidence="1">
    <location>
        <begin position="18"/>
        <end position="118"/>
    </location>
</feature>
<keyword evidence="3" id="KW-1185">Reference proteome</keyword>
<accession>A0AAD6ZUQ1</accession>